<keyword evidence="3" id="KW-1185">Reference proteome</keyword>
<dbReference type="AlphaFoldDB" id="A0A0L7RIA9"/>
<organism evidence="2 3">
    <name type="scientific">Habropoda laboriosa</name>
    <dbReference type="NCBI Taxonomy" id="597456"/>
    <lineage>
        <taxon>Eukaryota</taxon>
        <taxon>Metazoa</taxon>
        <taxon>Ecdysozoa</taxon>
        <taxon>Arthropoda</taxon>
        <taxon>Hexapoda</taxon>
        <taxon>Insecta</taxon>
        <taxon>Pterygota</taxon>
        <taxon>Neoptera</taxon>
        <taxon>Endopterygota</taxon>
        <taxon>Hymenoptera</taxon>
        <taxon>Apocrita</taxon>
        <taxon>Aculeata</taxon>
        <taxon>Apoidea</taxon>
        <taxon>Anthophila</taxon>
        <taxon>Apidae</taxon>
        <taxon>Habropoda</taxon>
    </lineage>
</organism>
<protein>
    <submittedName>
        <fullName evidence="2">Uncharacterized protein</fullName>
    </submittedName>
</protein>
<feature type="transmembrane region" description="Helical" evidence="1">
    <location>
        <begin position="112"/>
        <end position="130"/>
    </location>
</feature>
<evidence type="ECO:0000256" key="1">
    <source>
        <dbReference type="SAM" id="Phobius"/>
    </source>
</evidence>
<reference evidence="2 3" key="1">
    <citation type="submission" date="2015-07" db="EMBL/GenBank/DDBJ databases">
        <title>The genome of Habropoda laboriosa.</title>
        <authorList>
            <person name="Pan H."/>
            <person name="Kapheim K."/>
        </authorList>
    </citation>
    <scope>NUCLEOTIDE SEQUENCE [LARGE SCALE GENOMIC DNA]</scope>
    <source>
        <strain evidence="2">0110345459</strain>
    </source>
</reference>
<sequence length="139" mass="14969">MGVQVNNKIKVLTGDQQIRSSVSGSSTSFQSLARNAGTLVPNSGIVCILASISLIKTCNNCSVFELDLSRKNLHISRQWLTADDVILLVVLTGEERGGNILMDDHVRFPFRAGILHIVSVVVMGLAYSVVAENSATVRT</sequence>
<gene>
    <name evidence="2" type="ORF">WH47_03616</name>
</gene>
<dbReference type="Proteomes" id="UP000053825">
    <property type="component" value="Unassembled WGS sequence"/>
</dbReference>
<accession>A0A0L7RIA9</accession>
<proteinExistence type="predicted"/>
<evidence type="ECO:0000313" key="2">
    <source>
        <dbReference type="EMBL" id="KOC70600.1"/>
    </source>
</evidence>
<keyword evidence="1" id="KW-1133">Transmembrane helix</keyword>
<name>A0A0L7RIA9_9HYME</name>
<keyword evidence="1" id="KW-0812">Transmembrane</keyword>
<dbReference type="EMBL" id="KQ414584">
    <property type="protein sequence ID" value="KOC70600.1"/>
    <property type="molecule type" value="Genomic_DNA"/>
</dbReference>
<evidence type="ECO:0000313" key="3">
    <source>
        <dbReference type="Proteomes" id="UP000053825"/>
    </source>
</evidence>
<keyword evidence="1" id="KW-0472">Membrane</keyword>